<keyword evidence="1" id="KW-1133">Transmembrane helix</keyword>
<gene>
    <name evidence="2" type="ORF">SPHA_56742</name>
</gene>
<dbReference type="Proteomes" id="UP000597762">
    <property type="component" value="Unassembled WGS sequence"/>
</dbReference>
<feature type="transmembrane region" description="Helical" evidence="1">
    <location>
        <begin position="107"/>
        <end position="135"/>
    </location>
</feature>
<feature type="transmembrane region" description="Helical" evidence="1">
    <location>
        <begin position="77"/>
        <end position="95"/>
    </location>
</feature>
<comment type="caution">
    <text evidence="2">The sequence shown here is derived from an EMBL/GenBank/DDBJ whole genome shotgun (WGS) entry which is preliminary data.</text>
</comment>
<organism evidence="2 3">
    <name type="scientific">Acanthosepion pharaonis</name>
    <name type="common">Pharaoh cuttlefish</name>
    <name type="synonym">Sepia pharaonis</name>
    <dbReference type="NCBI Taxonomy" id="158019"/>
    <lineage>
        <taxon>Eukaryota</taxon>
        <taxon>Metazoa</taxon>
        <taxon>Spiralia</taxon>
        <taxon>Lophotrochozoa</taxon>
        <taxon>Mollusca</taxon>
        <taxon>Cephalopoda</taxon>
        <taxon>Coleoidea</taxon>
        <taxon>Decapodiformes</taxon>
        <taxon>Sepiida</taxon>
        <taxon>Sepiina</taxon>
        <taxon>Sepiidae</taxon>
        <taxon>Acanthosepion</taxon>
    </lineage>
</organism>
<proteinExistence type="predicted"/>
<evidence type="ECO:0000256" key="1">
    <source>
        <dbReference type="SAM" id="Phobius"/>
    </source>
</evidence>
<feature type="transmembrane region" description="Helical" evidence="1">
    <location>
        <begin position="141"/>
        <end position="159"/>
    </location>
</feature>
<keyword evidence="1" id="KW-0812">Transmembrane</keyword>
<protein>
    <submittedName>
        <fullName evidence="2">Uncharacterized protein</fullName>
    </submittedName>
</protein>
<dbReference type="EMBL" id="CAHIKZ030003790">
    <property type="protein sequence ID" value="CAE1304055.1"/>
    <property type="molecule type" value="Genomic_DNA"/>
</dbReference>
<evidence type="ECO:0000313" key="3">
    <source>
        <dbReference type="Proteomes" id="UP000597762"/>
    </source>
</evidence>
<feature type="transmembrane region" description="Helical" evidence="1">
    <location>
        <begin position="171"/>
        <end position="195"/>
    </location>
</feature>
<reference evidence="2" key="1">
    <citation type="submission" date="2021-01" db="EMBL/GenBank/DDBJ databases">
        <authorList>
            <person name="Li R."/>
            <person name="Bekaert M."/>
        </authorList>
    </citation>
    <scope>NUCLEOTIDE SEQUENCE</scope>
    <source>
        <strain evidence="2">Farmed</strain>
    </source>
</reference>
<feature type="transmembrane region" description="Helical" evidence="1">
    <location>
        <begin position="49"/>
        <end position="71"/>
    </location>
</feature>
<sequence>MSICRRLLNSHDKHLYAHVMIYINLSIVFICFIIIVIRRYFPFFHSFLYFFLCSFLSTFCHFLSVFVHFFLYFVPSFLFLFLFLPSFFFIIYYIFNPSFIYTFFRFLSFFCISWPLVSICLSIYLIVSICLYIYLSIYLSIYSSISLYLSIYLSIYLIVSICLSDYLSISWYCLSIYLPTYLSILHGQTLSLSLSLSHKQPYLLRLYLPPDPSKYFSTSTPSFYICLSISPVNFFYKLHRLSVIYIHPPLILTTPPRFKYLHFQMKRDSNLYVKPYLSPSVFQSRNISYFTVCDSRMRRQVIIVH</sequence>
<name>A0A812DKP2_ACAPH</name>
<dbReference type="AlphaFoldDB" id="A0A812DKP2"/>
<keyword evidence="3" id="KW-1185">Reference proteome</keyword>
<evidence type="ECO:0000313" key="2">
    <source>
        <dbReference type="EMBL" id="CAE1304055.1"/>
    </source>
</evidence>
<keyword evidence="1" id="KW-0472">Membrane</keyword>
<accession>A0A812DKP2</accession>
<feature type="transmembrane region" description="Helical" evidence="1">
    <location>
        <begin position="15"/>
        <end position="37"/>
    </location>
</feature>